<dbReference type="SUPFAM" id="SSF57850">
    <property type="entry name" value="RING/U-box"/>
    <property type="match status" value="1"/>
</dbReference>
<evidence type="ECO:0000313" key="9">
    <source>
        <dbReference type="EMBL" id="SCV00754.1"/>
    </source>
</evidence>
<evidence type="ECO:0000313" key="10">
    <source>
        <dbReference type="Proteomes" id="UP000191144"/>
    </source>
</evidence>
<dbReference type="InterPro" id="IPR000547">
    <property type="entry name" value="Clathrin_H-chain/VPS_repeat"/>
</dbReference>
<dbReference type="PROSITE" id="PS50236">
    <property type="entry name" value="CHCR"/>
    <property type="match status" value="1"/>
</dbReference>
<organism evidence="9 10">
    <name type="scientific">Lachancea meyersii CBS 8951</name>
    <dbReference type="NCBI Taxonomy" id="1266667"/>
    <lineage>
        <taxon>Eukaryota</taxon>
        <taxon>Fungi</taxon>
        <taxon>Dikarya</taxon>
        <taxon>Ascomycota</taxon>
        <taxon>Saccharomycotina</taxon>
        <taxon>Saccharomycetes</taxon>
        <taxon>Saccharomycetales</taxon>
        <taxon>Saccharomycetaceae</taxon>
        <taxon>Lachancea</taxon>
    </lineage>
</organism>
<keyword evidence="3" id="KW-0863">Zinc-finger</keyword>
<feature type="domain" description="RING-type" evidence="8">
    <location>
        <begin position="812"/>
        <end position="885"/>
    </location>
</feature>
<dbReference type="GO" id="GO:0005768">
    <property type="term" value="C:endosome"/>
    <property type="evidence" value="ECO:0007669"/>
    <property type="project" value="UniProtKB-ARBA"/>
</dbReference>
<reference evidence="10" key="1">
    <citation type="submission" date="2016-03" db="EMBL/GenBank/DDBJ databases">
        <authorList>
            <person name="Devillers Hugo."/>
        </authorList>
    </citation>
    <scope>NUCLEOTIDE SEQUENCE [LARGE SCALE GENOMIC DNA]</scope>
</reference>
<dbReference type="Proteomes" id="UP000191144">
    <property type="component" value="Chromosome G"/>
</dbReference>
<dbReference type="PANTHER" id="PTHR23323:SF26">
    <property type="entry name" value="VACUOLAR PROTEIN SORTING-ASSOCIATED PROTEIN 18 HOMOLOG"/>
    <property type="match status" value="1"/>
</dbReference>
<protein>
    <submittedName>
        <fullName evidence="9">LAME_0G11782g1_1</fullName>
    </submittedName>
</protein>
<dbReference type="SMART" id="SM00184">
    <property type="entry name" value="RING"/>
    <property type="match status" value="1"/>
</dbReference>
<dbReference type="InterPro" id="IPR015943">
    <property type="entry name" value="WD40/YVTN_repeat-like_dom_sf"/>
</dbReference>
<dbReference type="CDD" id="cd16462">
    <property type="entry name" value="RING-H2_Pep3p-like"/>
    <property type="match status" value="1"/>
</dbReference>
<dbReference type="GO" id="GO:0007032">
    <property type="term" value="P:endosome organization"/>
    <property type="evidence" value="ECO:0007669"/>
    <property type="project" value="TreeGrafter"/>
</dbReference>
<gene>
    <name evidence="9" type="ORF">LAME_0G11782G</name>
</gene>
<proteinExistence type="inferred from homology"/>
<sequence length="909" mass="103697">MKAVVEHVQLQFIPEIDNNVASLCVEQNVMCFALKTGFLFVIDLATPSKVTKFKFPLLAAPQEKILKVWMDPSGSTLFLKTNFAKYYSLTRTSLGADIAEHIVHLKRLCKKNCDVLTITWVDASHILCGTQEGNVYWVDLEHENSVSRVYKSKTSVDGLVYSKGQCAFLSSKDTIRFWSNIDDSLKFLSGGSVPETEQFEELEAATGKKLTFYNNTFAWIAGPGVVSGSTGKQDGVLSAATVLLAAELPPSTHKIKDVLLSKYHILILRGNELVIVNKLNNAVVDQKSVWTHGSEKIVEFTADYSQNPPTFWCYSASNIFEIIMQNEEEGIWNVLSKQGRFDEALRIEKLTLEEKNQIYLRKANQLYSQGEFVKAAENYGKTSSITTGEVGLKFIKDPTKVDALQTYLLTKLEDSKSQKNNEVQLILLSNWIVWNFVQMLNAVDDSISSEQNANKLELLHARKKELKSVFKDFLAQNLSFLDKDTIYQIMSHQNRKMEVLTFAKLVKDYKYVLSYWIRSKNWYESLKVLMTTQDLECIYKYATTLLINSPDATVNTWMQIPSINPSELVNPLLTYFAKFQKLGFEMGPSRSNINYALKYLMWCFKEYVGEESLDPVVYNAALYMMIAAYDAKNKEDDIIAFIEGNMGHFDNDFVLRLSNKFQRYKVSVYLYSQLKLFEEAVTLAVEKGLLGDAKLVVTNRELDSNFRLRRKLWLKIAKYMMCDQSDIQGSIKSILRDSNDTLTIKDLLPLFNELTTIANVKDELIRNLEKHSSAMIHITHEIKESIKIKKEIAEDIELLKTRYQTLEPGASCGVCGEILQTRKFYVFPCGHSFHTDCLMKEILKSTDYSLRNKIEAFQRAAAKEPKGSADLKELDRLLSTKCCFCSDIKINSIDEPLDLSETERQAWCI</sequence>
<dbReference type="AlphaFoldDB" id="A0A1G4K9F5"/>
<dbReference type="Pfam" id="PF26148">
    <property type="entry name" value="VPS18_RING_C"/>
    <property type="match status" value="1"/>
</dbReference>
<dbReference type="Gene3D" id="3.30.40.10">
    <property type="entry name" value="Zinc/RING finger domain, C3HC4 (zinc finger)"/>
    <property type="match status" value="1"/>
</dbReference>
<dbReference type="InterPro" id="IPR013083">
    <property type="entry name" value="Znf_RING/FYVE/PHD"/>
</dbReference>
<dbReference type="GO" id="GO:0098588">
    <property type="term" value="C:bounding membrane of organelle"/>
    <property type="evidence" value="ECO:0007669"/>
    <property type="project" value="UniProtKB-ARBA"/>
</dbReference>
<dbReference type="GO" id="GO:0048284">
    <property type="term" value="P:organelle fusion"/>
    <property type="evidence" value="ECO:0007669"/>
    <property type="project" value="TreeGrafter"/>
</dbReference>
<evidence type="ECO:0000256" key="1">
    <source>
        <dbReference type="ARBA" id="ARBA00010454"/>
    </source>
</evidence>
<keyword evidence="10" id="KW-1185">Reference proteome</keyword>
<name>A0A1G4K9F5_9SACH</name>
<keyword evidence="4" id="KW-0862">Zinc</keyword>
<comment type="similarity">
    <text evidence="1">Belongs to the VPS18 family.</text>
</comment>
<keyword evidence="5" id="KW-0472">Membrane</keyword>
<comment type="subcellular location">
    <subcellularLocation>
        <location evidence="6">Endomembrane system</location>
        <topology evidence="6">Peripheral membrane protein</topology>
        <orientation evidence="6">Cytoplasmic side</orientation>
    </subcellularLocation>
</comment>
<dbReference type="EMBL" id="LT598484">
    <property type="protein sequence ID" value="SCV00754.1"/>
    <property type="molecule type" value="Genomic_DNA"/>
</dbReference>
<dbReference type="PANTHER" id="PTHR23323">
    <property type="entry name" value="VACUOLAR PROTEIN SORTING-ASSOCIATED PROTEIN"/>
    <property type="match status" value="1"/>
</dbReference>
<evidence type="ECO:0000256" key="5">
    <source>
        <dbReference type="ARBA" id="ARBA00023136"/>
    </source>
</evidence>
<dbReference type="GO" id="GO:0008270">
    <property type="term" value="F:zinc ion binding"/>
    <property type="evidence" value="ECO:0007669"/>
    <property type="project" value="UniProtKB-KW"/>
</dbReference>
<dbReference type="SUPFAM" id="SSF50978">
    <property type="entry name" value="WD40 repeat-like"/>
    <property type="match status" value="1"/>
</dbReference>
<dbReference type="InterPro" id="IPR058919">
    <property type="entry name" value="Pep3/Vps18_RING_C"/>
</dbReference>
<evidence type="ECO:0000256" key="7">
    <source>
        <dbReference type="PROSITE-ProRule" id="PRU01006"/>
    </source>
</evidence>
<dbReference type="InterPro" id="IPR001841">
    <property type="entry name" value="Znf_RING"/>
</dbReference>
<accession>A0A1G4K9F5</accession>
<evidence type="ECO:0000256" key="4">
    <source>
        <dbReference type="ARBA" id="ARBA00022833"/>
    </source>
</evidence>
<dbReference type="Gene3D" id="2.130.10.10">
    <property type="entry name" value="YVTN repeat-like/Quinoprotein amine dehydrogenase"/>
    <property type="match status" value="1"/>
</dbReference>
<evidence type="ECO:0000256" key="2">
    <source>
        <dbReference type="ARBA" id="ARBA00022723"/>
    </source>
</evidence>
<dbReference type="GO" id="GO:0030897">
    <property type="term" value="C:HOPS complex"/>
    <property type="evidence" value="ECO:0007669"/>
    <property type="project" value="TreeGrafter"/>
</dbReference>
<dbReference type="Pfam" id="PF05131">
    <property type="entry name" value="Pep3_Vps18"/>
    <property type="match status" value="1"/>
</dbReference>
<dbReference type="GO" id="GO:0007033">
    <property type="term" value="P:vacuole organization"/>
    <property type="evidence" value="ECO:0007669"/>
    <property type="project" value="TreeGrafter"/>
</dbReference>
<dbReference type="InterPro" id="IPR007810">
    <property type="entry name" value="Pep3/Vps18_beta-prop"/>
</dbReference>
<dbReference type="GO" id="GO:0006886">
    <property type="term" value="P:intracellular protein transport"/>
    <property type="evidence" value="ECO:0007669"/>
    <property type="project" value="UniProtKB-UniRule"/>
</dbReference>
<evidence type="ECO:0000256" key="3">
    <source>
        <dbReference type="ARBA" id="ARBA00022771"/>
    </source>
</evidence>
<dbReference type="InterPro" id="IPR036322">
    <property type="entry name" value="WD40_repeat_dom_sf"/>
</dbReference>
<dbReference type="GO" id="GO:0006904">
    <property type="term" value="P:vesicle docking involved in exocytosis"/>
    <property type="evidence" value="ECO:0007669"/>
    <property type="project" value="TreeGrafter"/>
</dbReference>
<evidence type="ECO:0000256" key="6">
    <source>
        <dbReference type="ARBA" id="ARBA00029433"/>
    </source>
</evidence>
<evidence type="ECO:0000259" key="8">
    <source>
        <dbReference type="SMART" id="SM00184"/>
    </source>
</evidence>
<dbReference type="OrthoDB" id="1845386at2759"/>
<keyword evidence="2" id="KW-0479">Metal-binding</keyword>
<dbReference type="GO" id="GO:0030674">
    <property type="term" value="F:protein-macromolecule adaptor activity"/>
    <property type="evidence" value="ECO:0007669"/>
    <property type="project" value="TreeGrafter"/>
</dbReference>
<feature type="repeat" description="CHCR" evidence="7">
    <location>
        <begin position="560"/>
        <end position="729"/>
    </location>
</feature>